<feature type="compositionally biased region" description="Gly residues" evidence="1">
    <location>
        <begin position="264"/>
        <end position="282"/>
    </location>
</feature>
<sequence length="361" mass="36745">MTLVGTTPRGTTPPPRLPVRERSAARHRAGDLLSPMLHRLAAERATGVLERERGAVYLAEGRVVHAESPLAPGLDVLLLTHGTLDPAVWQEALDRSDEEHGVLRLLLEAGLVPRGALEVCHLGAVYDAAYFVLAPSSVPGRFRYGAGHRFGTLRPVPVGSVERETQRRRELLDRLWPDPLTDAAPLMRAEAVAAPAPTARQGAVLALVDGVRTASDIARKLGRQAFHTLVDVRRLAAAGLLTALPPPPPPPPPPFAPGTPGTPGEVGGVGGAGTPGGPGGPEKPGEPGEPGAPGAPGAPGGPGTPGAPGGPGRPGGPGGPGAPGAPGGPPPAHSPPGVSLPRVNDPDISLLKRLRDALEAL</sequence>
<dbReference type="Proteomes" id="UP001595839">
    <property type="component" value="Unassembled WGS sequence"/>
</dbReference>
<feature type="region of interest" description="Disordered" evidence="1">
    <location>
        <begin position="1"/>
        <end position="25"/>
    </location>
</feature>
<keyword evidence="3" id="KW-1185">Reference proteome</keyword>
<dbReference type="EMBL" id="JBHSFK010000002">
    <property type="protein sequence ID" value="MFC4498416.1"/>
    <property type="molecule type" value="Genomic_DNA"/>
</dbReference>
<feature type="compositionally biased region" description="Low complexity" evidence="1">
    <location>
        <begin position="1"/>
        <end position="10"/>
    </location>
</feature>
<dbReference type="PANTHER" id="PTHR24637">
    <property type="entry name" value="COLLAGEN"/>
    <property type="match status" value="1"/>
</dbReference>
<name>A0ABV9ALE5_9ACTN</name>
<organism evidence="2 3">
    <name type="scientific">Streptomyces vulcanius</name>
    <dbReference type="NCBI Taxonomy" id="1441876"/>
    <lineage>
        <taxon>Bacteria</taxon>
        <taxon>Bacillati</taxon>
        <taxon>Actinomycetota</taxon>
        <taxon>Actinomycetes</taxon>
        <taxon>Kitasatosporales</taxon>
        <taxon>Streptomycetaceae</taxon>
        <taxon>Streptomyces</taxon>
    </lineage>
</organism>
<feature type="compositionally biased region" description="Gly residues" evidence="1">
    <location>
        <begin position="297"/>
        <end position="325"/>
    </location>
</feature>
<dbReference type="RefSeq" id="WP_381167678.1">
    <property type="nucleotide sequence ID" value="NZ_JBHSFK010000002.1"/>
</dbReference>
<evidence type="ECO:0000313" key="2">
    <source>
        <dbReference type="EMBL" id="MFC4498416.1"/>
    </source>
</evidence>
<comment type="caution">
    <text evidence="2">The sequence shown here is derived from an EMBL/GenBank/DDBJ whole genome shotgun (WGS) entry which is preliminary data.</text>
</comment>
<evidence type="ECO:0000313" key="3">
    <source>
        <dbReference type="Proteomes" id="UP001595839"/>
    </source>
</evidence>
<proteinExistence type="predicted"/>
<reference evidence="3" key="1">
    <citation type="journal article" date="2019" name="Int. J. Syst. Evol. Microbiol.">
        <title>The Global Catalogue of Microorganisms (GCM) 10K type strain sequencing project: providing services to taxonomists for standard genome sequencing and annotation.</title>
        <authorList>
            <consortium name="The Broad Institute Genomics Platform"/>
            <consortium name="The Broad Institute Genome Sequencing Center for Infectious Disease"/>
            <person name="Wu L."/>
            <person name="Ma J."/>
        </authorList>
    </citation>
    <scope>NUCLEOTIDE SEQUENCE [LARGE SCALE GENOMIC DNA]</scope>
    <source>
        <strain evidence="3">CGMCC 4.7177</strain>
    </source>
</reference>
<evidence type="ECO:0000256" key="1">
    <source>
        <dbReference type="SAM" id="MobiDB-lite"/>
    </source>
</evidence>
<gene>
    <name evidence="2" type="ORF">ACFPIH_02565</name>
</gene>
<protein>
    <submittedName>
        <fullName evidence="2">Transcriptional regulator</fullName>
    </submittedName>
</protein>
<accession>A0ABV9ALE5</accession>
<dbReference type="PANTHER" id="PTHR24637:SF262">
    <property type="entry name" value="CUTICLE COLLAGEN 34-RELATED"/>
    <property type="match status" value="1"/>
</dbReference>
<feature type="compositionally biased region" description="Pro residues" evidence="1">
    <location>
        <begin position="244"/>
        <end position="257"/>
    </location>
</feature>
<feature type="region of interest" description="Disordered" evidence="1">
    <location>
        <begin position="241"/>
        <end position="345"/>
    </location>
</feature>